<evidence type="ECO:0000256" key="1">
    <source>
        <dbReference type="SAM" id="Phobius"/>
    </source>
</evidence>
<dbReference type="Pfam" id="PF16344">
    <property type="entry name" value="FecR_C"/>
    <property type="match status" value="1"/>
</dbReference>
<dbReference type="RefSeq" id="WP_148918279.1">
    <property type="nucleotide sequence ID" value="NZ_VTAV01000002.1"/>
</dbReference>
<evidence type="ECO:0000313" key="4">
    <source>
        <dbReference type="EMBL" id="TYR37540.1"/>
    </source>
</evidence>
<dbReference type="Pfam" id="PF04773">
    <property type="entry name" value="FecR"/>
    <property type="match status" value="1"/>
</dbReference>
<dbReference type="InterPro" id="IPR006860">
    <property type="entry name" value="FecR"/>
</dbReference>
<evidence type="ECO:0000313" key="5">
    <source>
        <dbReference type="Proteomes" id="UP000322362"/>
    </source>
</evidence>
<evidence type="ECO:0000259" key="3">
    <source>
        <dbReference type="Pfam" id="PF16344"/>
    </source>
</evidence>
<keyword evidence="1" id="KW-0812">Transmembrane</keyword>
<keyword evidence="1" id="KW-1133">Transmembrane helix</keyword>
<feature type="domain" description="FecR protein" evidence="2">
    <location>
        <begin position="193"/>
        <end position="288"/>
    </location>
</feature>
<dbReference type="InterPro" id="IPR032508">
    <property type="entry name" value="FecR_C"/>
</dbReference>
<evidence type="ECO:0000259" key="2">
    <source>
        <dbReference type="Pfam" id="PF04773"/>
    </source>
</evidence>
<dbReference type="InterPro" id="IPR012373">
    <property type="entry name" value="Ferrdict_sens_TM"/>
</dbReference>
<dbReference type="AlphaFoldDB" id="A0A5D4HFC9"/>
<keyword evidence="5" id="KW-1185">Reference proteome</keyword>
<gene>
    <name evidence="4" type="ORF">FXV77_05930</name>
</gene>
<organism evidence="4 5">
    <name type="scientific">Sphingobacterium phlebotomi</name>
    <dbReference type="NCBI Taxonomy" id="2605433"/>
    <lineage>
        <taxon>Bacteria</taxon>
        <taxon>Pseudomonadati</taxon>
        <taxon>Bacteroidota</taxon>
        <taxon>Sphingobacteriia</taxon>
        <taxon>Sphingobacteriales</taxon>
        <taxon>Sphingobacteriaceae</taxon>
        <taxon>Sphingobacterium</taxon>
    </lineage>
</organism>
<comment type="caution">
    <text evidence="4">The sequence shown here is derived from an EMBL/GenBank/DDBJ whole genome shotgun (WGS) entry which is preliminary data.</text>
</comment>
<protein>
    <submittedName>
        <fullName evidence="4">DUF4974 domain-containing protein</fullName>
    </submittedName>
</protein>
<keyword evidence="1" id="KW-0472">Membrane</keyword>
<sequence>MEKKPHTIIHLFQRFLQNRCTPEEMSRLYHYFDIDENEEVLKAMILEELDKGIGVEEIAAQRQHLSHLFDQINEKIEVKKKKPLYRQLFAGRWTQVAAATLLVTLITVLSYRYMNTSPKEMVAESTAEYPLPGTDKAVLTLFNGKQVVLDEAKQDQILKEFGVTVSNTSEGLVVYQVDESTTTTRHVEAQINTISTPRGGQYQIILADGTKVWLNASSSLEFPSHFSKNSRKVKLSGEAYFEVAHDSSKPFSVQTAESEVEVLGTSFNVMAYPDEHNSQITLLTGSVNVKRKEETLRLSPGQQAEITRDIDAIRVHAVDLESIVAWKNGIFLFDQSELSHIMRQIERWYNVEVEYVDNISPVKLTGMVSRKDSLTLLLDILESAGGIYFDIQENKIMVKQSK</sequence>
<dbReference type="PANTHER" id="PTHR30273:SF2">
    <property type="entry name" value="PROTEIN FECR"/>
    <property type="match status" value="1"/>
</dbReference>
<accession>A0A5D4HFC9</accession>
<dbReference type="Gene3D" id="3.55.50.30">
    <property type="match status" value="1"/>
</dbReference>
<dbReference type="Proteomes" id="UP000322362">
    <property type="component" value="Unassembled WGS sequence"/>
</dbReference>
<feature type="domain" description="Protein FecR C-terminal" evidence="3">
    <location>
        <begin position="331"/>
        <end position="398"/>
    </location>
</feature>
<reference evidence="4 5" key="1">
    <citation type="submission" date="2019-08" db="EMBL/GenBank/DDBJ databases">
        <title>Phlebobacter frassis gen. nov. sp. nov., a new member of family Sphingobacteriaceae isolated from sand fly rearing media.</title>
        <authorList>
            <person name="Kakumanu M.L."/>
            <person name="Marayati B.F."/>
            <person name="Wada-Katsumata A."/>
            <person name="Wasserberg G."/>
            <person name="Schal C."/>
            <person name="Apperson C.S."/>
            <person name="Ponnusamy L."/>
        </authorList>
    </citation>
    <scope>NUCLEOTIDE SEQUENCE [LARGE SCALE GENOMIC DNA]</scope>
    <source>
        <strain evidence="4 5">SSI9</strain>
    </source>
</reference>
<dbReference type="Gene3D" id="2.60.120.1440">
    <property type="match status" value="1"/>
</dbReference>
<dbReference type="GO" id="GO:0016989">
    <property type="term" value="F:sigma factor antagonist activity"/>
    <property type="evidence" value="ECO:0007669"/>
    <property type="project" value="TreeGrafter"/>
</dbReference>
<dbReference type="EMBL" id="VTAV01000002">
    <property type="protein sequence ID" value="TYR37540.1"/>
    <property type="molecule type" value="Genomic_DNA"/>
</dbReference>
<name>A0A5D4HFC9_9SPHI</name>
<dbReference type="PANTHER" id="PTHR30273">
    <property type="entry name" value="PERIPLASMIC SIGNAL SENSOR AND SIGMA FACTOR ACTIVATOR FECR-RELATED"/>
    <property type="match status" value="1"/>
</dbReference>
<proteinExistence type="predicted"/>
<feature type="transmembrane region" description="Helical" evidence="1">
    <location>
        <begin position="89"/>
        <end position="111"/>
    </location>
</feature>
<dbReference type="FunFam" id="2.60.120.1440:FF:000001">
    <property type="entry name" value="Putative anti-sigma factor"/>
    <property type="match status" value="1"/>
</dbReference>